<feature type="binding site" evidence="8">
    <location>
        <position position="311"/>
    </location>
    <ligand>
        <name>Fe cation</name>
        <dbReference type="ChEBI" id="CHEBI:24875"/>
    </ligand>
</feature>
<dbReference type="SUPFAM" id="SSF53067">
    <property type="entry name" value="Actin-like ATPase domain"/>
    <property type="match status" value="2"/>
</dbReference>
<dbReference type="GO" id="GO:0002949">
    <property type="term" value="P:tRNA threonylcarbamoyladenosine modification"/>
    <property type="evidence" value="ECO:0007669"/>
    <property type="project" value="UniProtKB-UniRule"/>
</dbReference>
<evidence type="ECO:0000313" key="10">
    <source>
        <dbReference type="EMBL" id="BFG69776.1"/>
    </source>
</evidence>
<proteinExistence type="inferred from homology"/>
<feature type="binding site" evidence="8">
    <location>
        <position position="126"/>
    </location>
    <ligand>
        <name>Fe cation</name>
        <dbReference type="ChEBI" id="CHEBI:24875"/>
    </ligand>
</feature>
<keyword evidence="5 8" id="KW-0408">Iron</keyword>
<comment type="catalytic activity">
    <reaction evidence="7 8">
        <text>L-threonylcarbamoyladenylate + adenosine(37) in tRNA = N(6)-L-threonylcarbamoyladenosine(37) in tRNA + AMP + H(+)</text>
        <dbReference type="Rhea" id="RHEA:37059"/>
        <dbReference type="Rhea" id="RHEA-COMP:10162"/>
        <dbReference type="Rhea" id="RHEA-COMP:10163"/>
        <dbReference type="ChEBI" id="CHEBI:15378"/>
        <dbReference type="ChEBI" id="CHEBI:73682"/>
        <dbReference type="ChEBI" id="CHEBI:74411"/>
        <dbReference type="ChEBI" id="CHEBI:74418"/>
        <dbReference type="ChEBI" id="CHEBI:456215"/>
        <dbReference type="EC" id="2.3.1.234"/>
    </reaction>
</comment>
<evidence type="ECO:0000256" key="6">
    <source>
        <dbReference type="ARBA" id="ARBA00023315"/>
    </source>
</evidence>
<name>A0AAT9GGL8_9BACT</name>
<dbReference type="GO" id="GO:0005506">
    <property type="term" value="F:iron ion binding"/>
    <property type="evidence" value="ECO:0007669"/>
    <property type="project" value="UniProtKB-UniRule"/>
</dbReference>
<dbReference type="InterPro" id="IPR017861">
    <property type="entry name" value="KAE1/TsaD"/>
</dbReference>
<comment type="cofactor">
    <cofactor evidence="8">
        <name>Fe(2+)</name>
        <dbReference type="ChEBI" id="CHEBI:29033"/>
    </cofactor>
    <text evidence="8">Binds 1 Fe(2+) ion per subunit.</text>
</comment>
<dbReference type="PROSITE" id="PS01016">
    <property type="entry name" value="GLYCOPROTEASE"/>
    <property type="match status" value="1"/>
</dbReference>
<dbReference type="Gene3D" id="3.30.420.40">
    <property type="match status" value="2"/>
</dbReference>
<dbReference type="InterPro" id="IPR000905">
    <property type="entry name" value="Gcp-like_dom"/>
</dbReference>
<feature type="binding site" evidence="8">
    <location>
        <position position="122"/>
    </location>
    <ligand>
        <name>Fe cation</name>
        <dbReference type="ChEBI" id="CHEBI:24875"/>
    </ligand>
</feature>
<evidence type="ECO:0000256" key="8">
    <source>
        <dbReference type="HAMAP-Rule" id="MF_01445"/>
    </source>
</evidence>
<dbReference type="FunFam" id="3.30.420.40:FF:000040">
    <property type="entry name" value="tRNA N6-adenosine threonylcarbamoyltransferase"/>
    <property type="match status" value="1"/>
</dbReference>
<reference evidence="10" key="1">
    <citation type="submission" date="2024-02" db="EMBL/GenBank/DDBJ databases">
        <title>Sediminibacterium planktonica sp. nov. and Sediminibacterium longus sp. nov., isolated from surface lake and river water.</title>
        <authorList>
            <person name="Watanabe K."/>
            <person name="Takemine S."/>
            <person name="Ishii Y."/>
            <person name="Ogata Y."/>
            <person name="Shindo C."/>
            <person name="Suda W."/>
        </authorList>
    </citation>
    <scope>NUCLEOTIDE SEQUENCE</scope>
    <source>
        <strain evidence="10">KACHI17</strain>
    </source>
</reference>
<feature type="binding site" evidence="8">
    <location>
        <position position="195"/>
    </location>
    <ligand>
        <name>substrate</name>
    </ligand>
</feature>
<dbReference type="NCBIfam" id="TIGR03723">
    <property type="entry name" value="T6A_TsaD_YgjD"/>
    <property type="match status" value="1"/>
</dbReference>
<comment type="subcellular location">
    <subcellularLocation>
        <location evidence="8">Cytoplasm</location>
    </subcellularLocation>
</comment>
<dbReference type="Pfam" id="PF00814">
    <property type="entry name" value="TsaD"/>
    <property type="match status" value="1"/>
</dbReference>
<accession>A0AAT9GGL8</accession>
<feature type="binding site" evidence="8">
    <location>
        <position position="191"/>
    </location>
    <ligand>
        <name>substrate</name>
    </ligand>
</feature>
<evidence type="ECO:0000256" key="5">
    <source>
        <dbReference type="ARBA" id="ARBA00023004"/>
    </source>
</evidence>
<comment type="similarity">
    <text evidence="8">Belongs to the KAE1 / TsaD family.</text>
</comment>
<keyword evidence="6 8" id="KW-0012">Acyltransferase</keyword>
<dbReference type="RefSeq" id="WP_353550079.1">
    <property type="nucleotide sequence ID" value="NZ_AP029612.1"/>
</dbReference>
<dbReference type="PANTHER" id="PTHR11735:SF6">
    <property type="entry name" value="TRNA N6-ADENOSINE THREONYLCARBAMOYLTRANSFERASE, MITOCHONDRIAL"/>
    <property type="match status" value="1"/>
</dbReference>
<sequence>MQTHLKYRVISSSITILAIESSCDETSASVCKDGKIASNFIANQSVHEQYGGVVPELASRAHMQNIVPVVQQALSAANCQLSSINAIAFTQAPGLIGSLLVGAQFAKSMALSLHVPLIGVHHMQAHVLANLIMEPSPSFPFLCLTVSGGHTQIVLARSPLDLEVIGETIDDAAGEAFDKTAKLLGLPYPGGPLIDQYAKTGNPKAFSFAEPKIPELNFSFSGLKTSVLYFLQKQQPGFIQDHLPDLCASIQFTIVNILIKKLKLAVQQTGIKQVCIAGGVSANSGLRQALKDAGQKHGWQTYVPSFEYCTDNAAMIAITAYHKYLQKDFVDLDAGPSARAIW</sequence>
<evidence type="ECO:0000256" key="2">
    <source>
        <dbReference type="ARBA" id="ARBA00022679"/>
    </source>
</evidence>
<dbReference type="AlphaFoldDB" id="A0AAT9GGL8"/>
<feature type="binding site" evidence="8">
    <location>
        <begin position="145"/>
        <end position="149"/>
    </location>
    <ligand>
        <name>substrate</name>
    </ligand>
</feature>
<dbReference type="HAMAP" id="MF_01445">
    <property type="entry name" value="TsaD"/>
    <property type="match status" value="1"/>
</dbReference>
<keyword evidence="1 8" id="KW-0963">Cytoplasm</keyword>
<keyword evidence="3 8" id="KW-0819">tRNA processing</keyword>
<organism evidence="10">
    <name type="scientific">Sediminibacterium sp. KACHI17</name>
    <dbReference type="NCBI Taxonomy" id="1751071"/>
    <lineage>
        <taxon>Bacteria</taxon>
        <taxon>Pseudomonadati</taxon>
        <taxon>Bacteroidota</taxon>
        <taxon>Chitinophagia</taxon>
        <taxon>Chitinophagales</taxon>
        <taxon>Chitinophagaceae</taxon>
        <taxon>Sediminibacterium</taxon>
    </lineage>
</organism>
<dbReference type="InterPro" id="IPR017860">
    <property type="entry name" value="Peptidase_M22_CS"/>
</dbReference>
<feature type="binding site" evidence="8">
    <location>
        <position position="283"/>
    </location>
    <ligand>
        <name>substrate</name>
    </ligand>
</feature>
<dbReference type="EMBL" id="AP029612">
    <property type="protein sequence ID" value="BFG69776.1"/>
    <property type="molecule type" value="Genomic_DNA"/>
</dbReference>
<feature type="domain" description="Gcp-like" evidence="9">
    <location>
        <begin position="36"/>
        <end position="317"/>
    </location>
</feature>
<gene>
    <name evidence="8 10" type="primary">tsaD</name>
    <name evidence="10" type="ORF">KACHI17_06570</name>
</gene>
<keyword evidence="4 8" id="KW-0479">Metal-binding</keyword>
<evidence type="ECO:0000256" key="7">
    <source>
        <dbReference type="ARBA" id="ARBA00048117"/>
    </source>
</evidence>
<dbReference type="PRINTS" id="PR00789">
    <property type="entry name" value="OSIALOPTASE"/>
</dbReference>
<dbReference type="CDD" id="cd24133">
    <property type="entry name" value="ASKHA_NBD_TsaD_bac"/>
    <property type="match status" value="1"/>
</dbReference>
<comment type="function">
    <text evidence="8">Required for the formation of a threonylcarbamoyl group on adenosine at position 37 (t(6)A37) in tRNAs that read codons beginning with adenine. Is involved in the transfer of the threonylcarbamoyl moiety of threonylcarbamoyl-AMP (TC-AMP) to the N6 group of A37, together with TsaE and TsaB. TsaD likely plays a direct catalytic role in this reaction.</text>
</comment>
<keyword evidence="2 8" id="KW-0808">Transferase</keyword>
<dbReference type="InterPro" id="IPR022450">
    <property type="entry name" value="TsaD"/>
</dbReference>
<dbReference type="GO" id="GO:0061711">
    <property type="term" value="F:tRNA N(6)-L-threonylcarbamoyladenine synthase activity"/>
    <property type="evidence" value="ECO:0007669"/>
    <property type="project" value="UniProtKB-EC"/>
</dbReference>
<evidence type="ECO:0000259" key="9">
    <source>
        <dbReference type="Pfam" id="PF00814"/>
    </source>
</evidence>
<dbReference type="PANTHER" id="PTHR11735">
    <property type="entry name" value="TRNA N6-ADENOSINE THREONYLCARBAMOYLTRANSFERASE"/>
    <property type="match status" value="1"/>
</dbReference>
<feature type="binding site" evidence="8">
    <location>
        <position position="178"/>
    </location>
    <ligand>
        <name>substrate</name>
    </ligand>
</feature>
<protein>
    <recommendedName>
        <fullName evidence="8">tRNA N6-adenosine threonylcarbamoyltransferase</fullName>
        <ecNumber evidence="8">2.3.1.234</ecNumber>
    </recommendedName>
    <alternativeName>
        <fullName evidence="8">N6-L-threonylcarbamoyladenine synthase</fullName>
        <shortName evidence="8">t(6)A synthase</shortName>
    </alternativeName>
    <alternativeName>
        <fullName evidence="8">t(6)A37 threonylcarbamoyladenosine biosynthesis protein TsaD</fullName>
    </alternativeName>
    <alternativeName>
        <fullName evidence="8">tRNA threonylcarbamoyladenosine biosynthesis protein TsaD</fullName>
    </alternativeName>
</protein>
<dbReference type="GO" id="GO:0005737">
    <property type="term" value="C:cytoplasm"/>
    <property type="evidence" value="ECO:0007669"/>
    <property type="project" value="UniProtKB-SubCell"/>
</dbReference>
<evidence type="ECO:0000256" key="4">
    <source>
        <dbReference type="ARBA" id="ARBA00022723"/>
    </source>
</evidence>
<dbReference type="EC" id="2.3.1.234" evidence="8"/>
<evidence type="ECO:0000256" key="1">
    <source>
        <dbReference type="ARBA" id="ARBA00022490"/>
    </source>
</evidence>
<dbReference type="InterPro" id="IPR043129">
    <property type="entry name" value="ATPase_NBD"/>
</dbReference>
<evidence type="ECO:0000256" key="3">
    <source>
        <dbReference type="ARBA" id="ARBA00022694"/>
    </source>
</evidence>
<dbReference type="NCBIfam" id="TIGR00329">
    <property type="entry name" value="gcp_kae1"/>
    <property type="match status" value="1"/>
</dbReference>